<feature type="transmembrane region" description="Helical" evidence="1">
    <location>
        <begin position="12"/>
        <end position="31"/>
    </location>
</feature>
<dbReference type="AlphaFoldDB" id="A0A1I1MG21"/>
<evidence type="ECO:0000313" key="3">
    <source>
        <dbReference type="EMBL" id="SFC84349.1"/>
    </source>
</evidence>
<feature type="transmembrane region" description="Helical" evidence="1">
    <location>
        <begin position="37"/>
        <end position="55"/>
    </location>
</feature>
<name>A0A1I1MG21_9BACT</name>
<dbReference type="PANTHER" id="PTHR34220:SF7">
    <property type="entry name" value="SENSOR HISTIDINE KINASE YPDA"/>
    <property type="match status" value="1"/>
</dbReference>
<evidence type="ECO:0000259" key="2">
    <source>
        <dbReference type="Pfam" id="PF06580"/>
    </source>
</evidence>
<dbReference type="OrthoDB" id="927174at2"/>
<keyword evidence="1" id="KW-0472">Membrane</keyword>
<reference evidence="3 4" key="1">
    <citation type="submission" date="2016-10" db="EMBL/GenBank/DDBJ databases">
        <authorList>
            <person name="de Groot N.N."/>
        </authorList>
    </citation>
    <scope>NUCLEOTIDE SEQUENCE [LARGE SCALE GENOMIC DNA]</scope>
    <source>
        <strain evidence="3 4">DSM 26130</strain>
    </source>
</reference>
<keyword evidence="3" id="KW-0808">Transferase</keyword>
<sequence length="349" mass="40288">MKIKFNKYVEILLLWIALGGIVARQWLIPGISWQRQALLFVMSFLVFNFIWIFHFRFNEWLNRRLPFEKNVRWRIVVQLLGGWSIAKTIIFLVGYAVVSYVVPEVLTQINKFTIIIIALLIFMVNTVMGLGFIASHLLKRWQENSLRATQLEKEKVQVQLASLKNQISPHFLFNSLSSLDSLIDDNPALARQFLQQLSKVFRYVLQHKEKALVPLETELAFIKNYVSLLQTRFDGAFLVICKLDEDALEQQIVPVTLQILIENAIKHNSISQTRPLTVTISNNNGYLDVANPIQRKRQVETSNKQGLENLKLLYGYLSPKPVEIDETETVFRVRIPLLQAQGSLVSTPR</sequence>
<dbReference type="EMBL" id="FOLQ01000002">
    <property type="protein sequence ID" value="SFC84349.1"/>
    <property type="molecule type" value="Genomic_DNA"/>
</dbReference>
<dbReference type="GO" id="GO:0016020">
    <property type="term" value="C:membrane"/>
    <property type="evidence" value="ECO:0007669"/>
    <property type="project" value="InterPro"/>
</dbReference>
<feature type="transmembrane region" description="Helical" evidence="1">
    <location>
        <begin position="114"/>
        <end position="138"/>
    </location>
</feature>
<evidence type="ECO:0000256" key="1">
    <source>
        <dbReference type="SAM" id="Phobius"/>
    </source>
</evidence>
<keyword evidence="4" id="KW-1185">Reference proteome</keyword>
<dbReference type="GO" id="GO:0000155">
    <property type="term" value="F:phosphorelay sensor kinase activity"/>
    <property type="evidence" value="ECO:0007669"/>
    <property type="project" value="InterPro"/>
</dbReference>
<dbReference type="PANTHER" id="PTHR34220">
    <property type="entry name" value="SENSOR HISTIDINE KINASE YPDA"/>
    <property type="match status" value="1"/>
</dbReference>
<feature type="transmembrane region" description="Helical" evidence="1">
    <location>
        <begin position="76"/>
        <end position="102"/>
    </location>
</feature>
<dbReference type="RefSeq" id="WP_093824640.1">
    <property type="nucleotide sequence ID" value="NZ_FOLQ01000002.1"/>
</dbReference>
<gene>
    <name evidence="3" type="ORF">SAMN05216167_102565</name>
</gene>
<dbReference type="STRING" id="662367.SAMN05216167_102565"/>
<protein>
    <submittedName>
        <fullName evidence="3">Histidine kinase</fullName>
    </submittedName>
</protein>
<dbReference type="InterPro" id="IPR050640">
    <property type="entry name" value="Bact_2-comp_sensor_kinase"/>
</dbReference>
<dbReference type="Proteomes" id="UP000198598">
    <property type="component" value="Unassembled WGS sequence"/>
</dbReference>
<evidence type="ECO:0000313" key="4">
    <source>
        <dbReference type="Proteomes" id="UP000198598"/>
    </source>
</evidence>
<keyword evidence="3" id="KW-0418">Kinase</keyword>
<keyword evidence="1" id="KW-1133">Transmembrane helix</keyword>
<keyword evidence="1" id="KW-0812">Transmembrane</keyword>
<organism evidence="3 4">
    <name type="scientific">Spirosoma endophyticum</name>
    <dbReference type="NCBI Taxonomy" id="662367"/>
    <lineage>
        <taxon>Bacteria</taxon>
        <taxon>Pseudomonadati</taxon>
        <taxon>Bacteroidota</taxon>
        <taxon>Cytophagia</taxon>
        <taxon>Cytophagales</taxon>
        <taxon>Cytophagaceae</taxon>
        <taxon>Spirosoma</taxon>
    </lineage>
</organism>
<proteinExistence type="predicted"/>
<dbReference type="InterPro" id="IPR010559">
    <property type="entry name" value="Sig_transdc_His_kin_internal"/>
</dbReference>
<accession>A0A1I1MG21</accession>
<feature type="domain" description="Signal transduction histidine kinase internal region" evidence="2">
    <location>
        <begin position="159"/>
        <end position="235"/>
    </location>
</feature>
<dbReference type="Pfam" id="PF06580">
    <property type="entry name" value="His_kinase"/>
    <property type="match status" value="1"/>
</dbReference>